<evidence type="ECO:0000256" key="1">
    <source>
        <dbReference type="SAM" id="MobiDB-lite"/>
    </source>
</evidence>
<sequence>MYNELSLYEIWLPLTSLHPCDLEADEDNAQRLSQLRLVGKILSEKIAKKNIAQSIIRRVWFIDEPVRVDQLHPNVFLFCFKSAEDRNRIWRKRPWSLNGAHVVLREWKPDSSFDAIDFHLSTFWVQIHGLPLNPMTRANATKIGGLFPDLLQCEFNSTVTIIRMKYMRIQVEKDRNVEFEHSTGDHSHPATVTKEWVESEPTQTIQEETVVHEEELPDLTTTKNEPIRGQHVAQPCDPSNNPLSHLHSHLSGSAVQNFEFQTEKTVLPLVLTSGSEEIGPFLASMGRFASSRPHPLTLYDPGAKPLGKRKREGLTSQSKFREVKKRPTTKLNSSLTFKALPPSTCPPNTTLDPHHSEPTADHSNPLPVSSESGIPPGLSRLKMKALARRRVKERGLPTYISKRIF</sequence>
<organism evidence="3 4">
    <name type="scientific">Ziziphus jujuba var. spinosa</name>
    <dbReference type="NCBI Taxonomy" id="714518"/>
    <lineage>
        <taxon>Eukaryota</taxon>
        <taxon>Viridiplantae</taxon>
        <taxon>Streptophyta</taxon>
        <taxon>Embryophyta</taxon>
        <taxon>Tracheophyta</taxon>
        <taxon>Spermatophyta</taxon>
        <taxon>Magnoliopsida</taxon>
        <taxon>eudicotyledons</taxon>
        <taxon>Gunneridae</taxon>
        <taxon>Pentapetalae</taxon>
        <taxon>rosids</taxon>
        <taxon>fabids</taxon>
        <taxon>Rosales</taxon>
        <taxon>Rhamnaceae</taxon>
        <taxon>Paliureae</taxon>
        <taxon>Ziziphus</taxon>
    </lineage>
</organism>
<dbReference type="PANTHER" id="PTHR31286:SF178">
    <property type="entry name" value="DUF4283 DOMAIN-CONTAINING PROTEIN"/>
    <property type="match status" value="1"/>
</dbReference>
<protein>
    <recommendedName>
        <fullName evidence="2">DUF4283 domain-containing protein</fullName>
    </recommendedName>
</protein>
<reference evidence="3" key="1">
    <citation type="journal article" date="2021" name="Front. Plant Sci.">
        <title>Chromosome-Scale Genome Assembly for Chinese Sour Jujube and Insights Into Its Genome Evolution and Domestication Signature.</title>
        <authorList>
            <person name="Shen L.-Y."/>
            <person name="Luo H."/>
            <person name="Wang X.-L."/>
            <person name="Wang X.-M."/>
            <person name="Qiu X.-J."/>
            <person name="Liu H."/>
            <person name="Zhou S.-S."/>
            <person name="Jia K.-H."/>
            <person name="Nie S."/>
            <person name="Bao Y.-T."/>
            <person name="Zhang R.-G."/>
            <person name="Yun Q.-Z."/>
            <person name="Chai Y.-H."/>
            <person name="Lu J.-Y."/>
            <person name="Li Y."/>
            <person name="Zhao S.-W."/>
            <person name="Mao J.-F."/>
            <person name="Jia S.-G."/>
            <person name="Mao Y.-M."/>
        </authorList>
    </citation>
    <scope>NUCLEOTIDE SEQUENCE</scope>
    <source>
        <strain evidence="3">AT0</strain>
        <tissue evidence="3">Leaf</tissue>
    </source>
</reference>
<evidence type="ECO:0000259" key="2">
    <source>
        <dbReference type="Pfam" id="PF14111"/>
    </source>
</evidence>
<dbReference type="Proteomes" id="UP000813462">
    <property type="component" value="Unassembled WGS sequence"/>
</dbReference>
<dbReference type="Pfam" id="PF14111">
    <property type="entry name" value="DUF4283"/>
    <property type="match status" value="1"/>
</dbReference>
<dbReference type="EMBL" id="JAEACU010000002">
    <property type="protein sequence ID" value="KAH7543549.1"/>
    <property type="molecule type" value="Genomic_DNA"/>
</dbReference>
<dbReference type="InterPro" id="IPR025558">
    <property type="entry name" value="DUF4283"/>
</dbReference>
<evidence type="ECO:0000313" key="3">
    <source>
        <dbReference type="EMBL" id="KAH7543549.1"/>
    </source>
</evidence>
<evidence type="ECO:0000313" key="4">
    <source>
        <dbReference type="Proteomes" id="UP000813462"/>
    </source>
</evidence>
<proteinExistence type="predicted"/>
<comment type="caution">
    <text evidence="3">The sequence shown here is derived from an EMBL/GenBank/DDBJ whole genome shotgun (WGS) entry which is preliminary data.</text>
</comment>
<dbReference type="InterPro" id="IPR040256">
    <property type="entry name" value="At4g02000-like"/>
</dbReference>
<name>A0A978VXK4_ZIZJJ</name>
<gene>
    <name evidence="3" type="ORF">FEM48_Zijuj02G0195800</name>
</gene>
<dbReference type="PANTHER" id="PTHR31286">
    <property type="entry name" value="GLYCINE-RICH CELL WALL STRUCTURAL PROTEIN 1.8-LIKE"/>
    <property type="match status" value="1"/>
</dbReference>
<feature type="region of interest" description="Disordered" evidence="1">
    <location>
        <begin position="178"/>
        <end position="233"/>
    </location>
</feature>
<feature type="domain" description="DUF4283" evidence="2">
    <location>
        <begin position="36"/>
        <end position="113"/>
    </location>
</feature>
<feature type="region of interest" description="Disordered" evidence="1">
    <location>
        <begin position="298"/>
        <end position="379"/>
    </location>
</feature>
<feature type="compositionally biased region" description="Basic and acidic residues" evidence="1">
    <location>
        <begin position="178"/>
        <end position="188"/>
    </location>
</feature>
<dbReference type="AlphaFoldDB" id="A0A978VXK4"/>
<accession>A0A978VXK4</accession>